<feature type="compositionally biased region" description="Basic and acidic residues" evidence="1">
    <location>
        <begin position="1"/>
        <end position="20"/>
    </location>
</feature>
<dbReference type="EnsemblMetazoa" id="OVOC7581.1">
    <property type="protein sequence ID" value="OVOC7581.1"/>
    <property type="gene ID" value="WBGene00244390"/>
</dbReference>
<proteinExistence type="predicted"/>
<evidence type="ECO:0000256" key="1">
    <source>
        <dbReference type="SAM" id="MobiDB-lite"/>
    </source>
</evidence>
<accession>A0A8R1Y0C1</accession>
<evidence type="ECO:0000313" key="3">
    <source>
        <dbReference type="Proteomes" id="UP000024404"/>
    </source>
</evidence>
<evidence type="ECO:0000313" key="2">
    <source>
        <dbReference type="EnsemblMetazoa" id="OVOC7581.1"/>
    </source>
</evidence>
<dbReference type="EMBL" id="CMVM020000222">
    <property type="status" value="NOT_ANNOTATED_CDS"/>
    <property type="molecule type" value="Genomic_DNA"/>
</dbReference>
<keyword evidence="3" id="KW-1185">Reference proteome</keyword>
<dbReference type="AlphaFoldDB" id="A0A8R1Y0C1"/>
<dbReference type="Proteomes" id="UP000024404">
    <property type="component" value="Unassembled WGS sequence"/>
</dbReference>
<sequence length="74" mass="8640">MGLDEENKASKQPLLDHADSSDATQMQLCSITFLLTRRNCRSKINMNKIQNMQYIKQDQGKQNYMILGNYFDHI</sequence>
<feature type="region of interest" description="Disordered" evidence="1">
    <location>
        <begin position="1"/>
        <end position="22"/>
    </location>
</feature>
<name>A0A8R1Y0C1_ONCVO</name>
<organism evidence="2 3">
    <name type="scientific">Onchocerca volvulus</name>
    <dbReference type="NCBI Taxonomy" id="6282"/>
    <lineage>
        <taxon>Eukaryota</taxon>
        <taxon>Metazoa</taxon>
        <taxon>Ecdysozoa</taxon>
        <taxon>Nematoda</taxon>
        <taxon>Chromadorea</taxon>
        <taxon>Rhabditida</taxon>
        <taxon>Spirurina</taxon>
        <taxon>Spiruromorpha</taxon>
        <taxon>Filarioidea</taxon>
        <taxon>Onchocercidae</taxon>
        <taxon>Onchocerca</taxon>
    </lineage>
</organism>
<reference evidence="2" key="2">
    <citation type="submission" date="2022-06" db="UniProtKB">
        <authorList>
            <consortium name="EnsemblMetazoa"/>
        </authorList>
    </citation>
    <scope>IDENTIFICATION</scope>
</reference>
<protein>
    <submittedName>
        <fullName evidence="2">Uncharacterized protein</fullName>
    </submittedName>
</protein>
<reference evidence="3" key="1">
    <citation type="submission" date="2013-10" db="EMBL/GenBank/DDBJ databases">
        <title>Genome sequencing of Onchocerca volvulus.</title>
        <authorList>
            <person name="Cotton J."/>
            <person name="Tsai J."/>
            <person name="Stanley E."/>
            <person name="Tracey A."/>
            <person name="Holroyd N."/>
            <person name="Lustigman S."/>
            <person name="Berriman M."/>
        </authorList>
    </citation>
    <scope>NUCLEOTIDE SEQUENCE</scope>
</reference>